<reference evidence="2 3" key="1">
    <citation type="submission" date="2014-04" db="EMBL/GenBank/DDBJ databases">
        <authorList>
            <consortium name="DOE Joint Genome Institute"/>
            <person name="Kuo A."/>
            <person name="Ruytinx J."/>
            <person name="Rineau F."/>
            <person name="Colpaert J."/>
            <person name="Kohler A."/>
            <person name="Nagy L.G."/>
            <person name="Floudas D."/>
            <person name="Copeland A."/>
            <person name="Barry K.W."/>
            <person name="Cichocki N."/>
            <person name="Veneault-Fourrey C."/>
            <person name="LaButti K."/>
            <person name="Lindquist E.A."/>
            <person name="Lipzen A."/>
            <person name="Lundell T."/>
            <person name="Morin E."/>
            <person name="Murat C."/>
            <person name="Sun H."/>
            <person name="Tunlid A."/>
            <person name="Henrissat B."/>
            <person name="Grigoriev I.V."/>
            <person name="Hibbett D.S."/>
            <person name="Martin F."/>
            <person name="Nordberg H.P."/>
            <person name="Cantor M.N."/>
            <person name="Hua S.X."/>
        </authorList>
    </citation>
    <scope>NUCLEOTIDE SEQUENCE [LARGE SCALE GENOMIC DNA]</scope>
    <source>
        <strain evidence="2 3">UH-Slu-Lm8-n1</strain>
    </source>
</reference>
<dbReference type="InParanoid" id="A0A0D0B4I4"/>
<proteinExistence type="predicted"/>
<feature type="region of interest" description="Disordered" evidence="1">
    <location>
        <begin position="1"/>
        <end position="34"/>
    </location>
</feature>
<dbReference type="HOGENOM" id="CLU_2924243_0_0_1"/>
<keyword evidence="3" id="KW-1185">Reference proteome</keyword>
<dbReference type="Proteomes" id="UP000054485">
    <property type="component" value="Unassembled WGS sequence"/>
</dbReference>
<evidence type="ECO:0000256" key="1">
    <source>
        <dbReference type="SAM" id="MobiDB-lite"/>
    </source>
</evidence>
<name>A0A0D0B4I4_9AGAM</name>
<accession>A0A0D0B4I4</accession>
<gene>
    <name evidence="2" type="ORF">CY34DRAFT_206827</name>
</gene>
<dbReference type="AlphaFoldDB" id="A0A0D0B4I4"/>
<organism evidence="2 3">
    <name type="scientific">Suillus luteus UH-Slu-Lm8-n1</name>
    <dbReference type="NCBI Taxonomy" id="930992"/>
    <lineage>
        <taxon>Eukaryota</taxon>
        <taxon>Fungi</taxon>
        <taxon>Dikarya</taxon>
        <taxon>Basidiomycota</taxon>
        <taxon>Agaricomycotina</taxon>
        <taxon>Agaricomycetes</taxon>
        <taxon>Agaricomycetidae</taxon>
        <taxon>Boletales</taxon>
        <taxon>Suillineae</taxon>
        <taxon>Suillaceae</taxon>
        <taxon>Suillus</taxon>
    </lineage>
</organism>
<protein>
    <submittedName>
        <fullName evidence="2">Uncharacterized protein</fullName>
    </submittedName>
</protein>
<evidence type="ECO:0000313" key="3">
    <source>
        <dbReference type="Proteomes" id="UP000054485"/>
    </source>
</evidence>
<evidence type="ECO:0000313" key="2">
    <source>
        <dbReference type="EMBL" id="KIK41387.1"/>
    </source>
</evidence>
<dbReference type="EMBL" id="KN835270">
    <property type="protein sequence ID" value="KIK41387.1"/>
    <property type="molecule type" value="Genomic_DNA"/>
</dbReference>
<reference evidence="3" key="2">
    <citation type="submission" date="2015-01" db="EMBL/GenBank/DDBJ databases">
        <title>Evolutionary Origins and Diversification of the Mycorrhizal Mutualists.</title>
        <authorList>
            <consortium name="DOE Joint Genome Institute"/>
            <consortium name="Mycorrhizal Genomics Consortium"/>
            <person name="Kohler A."/>
            <person name="Kuo A."/>
            <person name="Nagy L.G."/>
            <person name="Floudas D."/>
            <person name="Copeland A."/>
            <person name="Barry K.W."/>
            <person name="Cichocki N."/>
            <person name="Veneault-Fourrey C."/>
            <person name="LaButti K."/>
            <person name="Lindquist E.A."/>
            <person name="Lipzen A."/>
            <person name="Lundell T."/>
            <person name="Morin E."/>
            <person name="Murat C."/>
            <person name="Riley R."/>
            <person name="Ohm R."/>
            <person name="Sun H."/>
            <person name="Tunlid A."/>
            <person name="Henrissat B."/>
            <person name="Grigoriev I.V."/>
            <person name="Hibbett D.S."/>
            <person name="Martin F."/>
        </authorList>
    </citation>
    <scope>NUCLEOTIDE SEQUENCE [LARGE SCALE GENOMIC DNA]</scope>
    <source>
        <strain evidence="3">UH-Slu-Lm8-n1</strain>
    </source>
</reference>
<sequence>MHFRVRGGNHQPSPLSTRIHVSESSSTSPVRHPMPTFTSRVKALAWFGLIYLSDRQVSTPD</sequence>